<organism evidence="2 3">
    <name type="scientific">Cirrhinus mrigala</name>
    <name type="common">Mrigala</name>
    <dbReference type="NCBI Taxonomy" id="683832"/>
    <lineage>
        <taxon>Eukaryota</taxon>
        <taxon>Metazoa</taxon>
        <taxon>Chordata</taxon>
        <taxon>Craniata</taxon>
        <taxon>Vertebrata</taxon>
        <taxon>Euteleostomi</taxon>
        <taxon>Actinopterygii</taxon>
        <taxon>Neopterygii</taxon>
        <taxon>Teleostei</taxon>
        <taxon>Ostariophysi</taxon>
        <taxon>Cypriniformes</taxon>
        <taxon>Cyprinidae</taxon>
        <taxon>Labeoninae</taxon>
        <taxon>Labeonini</taxon>
        <taxon>Cirrhinus</taxon>
    </lineage>
</organism>
<evidence type="ECO:0000313" key="2">
    <source>
        <dbReference type="EMBL" id="KAL0189190.1"/>
    </source>
</evidence>
<dbReference type="EMBL" id="JAMKFB020000007">
    <property type="protein sequence ID" value="KAL0189190.1"/>
    <property type="molecule type" value="Genomic_DNA"/>
</dbReference>
<dbReference type="PANTHER" id="PTHR15275:SF0">
    <property type="entry name" value="MASTERMIND-LIKE DOMAIN-CONTAINING PROTEIN 1"/>
    <property type="match status" value="1"/>
</dbReference>
<evidence type="ECO:0000313" key="3">
    <source>
        <dbReference type="Proteomes" id="UP001529510"/>
    </source>
</evidence>
<dbReference type="Proteomes" id="UP001529510">
    <property type="component" value="Unassembled WGS sequence"/>
</dbReference>
<reference evidence="2 3" key="1">
    <citation type="submission" date="2024-05" db="EMBL/GenBank/DDBJ databases">
        <title>Genome sequencing and assembly of Indian major carp, Cirrhinus mrigala (Hamilton, 1822).</title>
        <authorList>
            <person name="Mohindra V."/>
            <person name="Chowdhury L.M."/>
            <person name="Lal K."/>
            <person name="Jena J.K."/>
        </authorList>
    </citation>
    <scope>NUCLEOTIDE SEQUENCE [LARGE SCALE GENOMIC DNA]</scope>
    <source>
        <strain evidence="2">CM1030</strain>
        <tissue evidence="2">Blood</tissue>
    </source>
</reference>
<gene>
    <name evidence="2" type="ORF">M9458_016289</name>
</gene>
<name>A0ABD0QTV4_CIRMR</name>
<keyword evidence="3" id="KW-1185">Reference proteome</keyword>
<protein>
    <submittedName>
        <fullName evidence="2">Uncharacterized protein</fullName>
    </submittedName>
</protein>
<dbReference type="InterPro" id="IPR026131">
    <property type="entry name" value="MAMLD1"/>
</dbReference>
<accession>A0ABD0QTV4</accession>
<dbReference type="PANTHER" id="PTHR15275">
    <property type="entry name" value="CG1 PROTEIN/F18"/>
    <property type="match status" value="1"/>
</dbReference>
<proteinExistence type="predicted"/>
<dbReference type="AlphaFoldDB" id="A0ABD0QTV4"/>
<feature type="non-terminal residue" evidence="2">
    <location>
        <position position="1"/>
    </location>
</feature>
<feature type="region of interest" description="Disordered" evidence="1">
    <location>
        <begin position="76"/>
        <end position="100"/>
    </location>
</feature>
<evidence type="ECO:0000256" key="1">
    <source>
        <dbReference type="SAM" id="MobiDB-lite"/>
    </source>
</evidence>
<feature type="region of interest" description="Disordered" evidence="1">
    <location>
        <begin position="12"/>
        <end position="36"/>
    </location>
</feature>
<comment type="caution">
    <text evidence="2">The sequence shown here is derived from an EMBL/GenBank/DDBJ whole genome shotgun (WGS) entry which is preliminary data.</text>
</comment>
<sequence>CGGYPLGASQQLNSSMLSHSGPLPTNRMGLSSSSVSQMGPSVGGYVCSKGSKQPLCHPSQDFGMAMQPGQSMMGMGGPPRQPLHPAHAVTRPGMPCPNLPGGPVPTHHLRQALHQGGALQSRMMFPSQQQQPTTNKRCNRIWTLQTTNTPSPPEEPYLDAEVLSFHSDPAWQVCQPTSPVPVLLLIKPEQKMPTSQPLSSMSQQNLRMRGPLSALAVMKPGGPSMMHPAHGMGPPSYQTASAGKHCSPQGYNPGDKLPSYDYTAHHQSNGAMAAGLQGPGGGGGADTLVGNNEDWLNNLTMIDEYLEQNS</sequence>